<protein>
    <recommendedName>
        <fullName evidence="1">Stage 0 sporulation protein A homolog</fullName>
    </recommendedName>
</protein>
<evidence type="ECO:0000256" key="1">
    <source>
        <dbReference type="ARBA" id="ARBA00018672"/>
    </source>
</evidence>
<dbReference type="GO" id="GO:0000976">
    <property type="term" value="F:transcription cis-regulatory region binding"/>
    <property type="evidence" value="ECO:0007669"/>
    <property type="project" value="TreeGrafter"/>
</dbReference>
<dbReference type="GO" id="GO:0005829">
    <property type="term" value="C:cytosol"/>
    <property type="evidence" value="ECO:0007669"/>
    <property type="project" value="TreeGrafter"/>
</dbReference>
<dbReference type="EMBL" id="CP021422">
    <property type="protein sequence ID" value="ASB41789.1"/>
    <property type="molecule type" value="Genomic_DNA"/>
</dbReference>
<dbReference type="Pfam" id="PF00486">
    <property type="entry name" value="Trans_reg_C"/>
    <property type="match status" value="1"/>
</dbReference>
<dbReference type="CDD" id="cd00383">
    <property type="entry name" value="trans_reg_C"/>
    <property type="match status" value="1"/>
</dbReference>
<evidence type="ECO:0000256" key="6">
    <source>
        <dbReference type="PROSITE-ProRule" id="PRU00169"/>
    </source>
</evidence>
<evidence type="ECO:0000313" key="11">
    <source>
        <dbReference type="EMBL" id="QQR31057.1"/>
    </source>
</evidence>
<dbReference type="SMART" id="SM00862">
    <property type="entry name" value="Trans_reg_C"/>
    <property type="match status" value="1"/>
</dbReference>
<evidence type="ECO:0000259" key="8">
    <source>
        <dbReference type="PROSITE" id="PS50110"/>
    </source>
</evidence>
<dbReference type="InterPro" id="IPR001867">
    <property type="entry name" value="OmpR/PhoB-type_DNA-bd"/>
</dbReference>
<evidence type="ECO:0000256" key="4">
    <source>
        <dbReference type="ARBA" id="ARBA00023163"/>
    </source>
</evidence>
<dbReference type="InterPro" id="IPR011006">
    <property type="entry name" value="CheY-like_superfamily"/>
</dbReference>
<dbReference type="InterPro" id="IPR036388">
    <property type="entry name" value="WH-like_DNA-bd_sf"/>
</dbReference>
<dbReference type="CDD" id="cd17574">
    <property type="entry name" value="REC_OmpR"/>
    <property type="match status" value="1"/>
</dbReference>
<evidence type="ECO:0000313" key="13">
    <source>
        <dbReference type="Proteomes" id="UP000596035"/>
    </source>
</evidence>
<evidence type="ECO:0000259" key="9">
    <source>
        <dbReference type="PROSITE" id="PS51755"/>
    </source>
</evidence>
<evidence type="ECO:0000256" key="3">
    <source>
        <dbReference type="ARBA" id="ARBA00023125"/>
    </source>
</evidence>
<keyword evidence="3 7" id="KW-0238">DNA-binding</keyword>
<feature type="domain" description="Response regulatory" evidence="8">
    <location>
        <begin position="3"/>
        <end position="115"/>
    </location>
</feature>
<dbReference type="InterPro" id="IPR039420">
    <property type="entry name" value="WalR-like"/>
</dbReference>
<reference evidence="12" key="2">
    <citation type="submission" date="2017-05" db="EMBL/GenBank/DDBJ databases">
        <title>Improved OligoMM genomes.</title>
        <authorList>
            <person name="Garzetti D."/>
        </authorList>
    </citation>
    <scope>NUCLEOTIDE SEQUENCE [LARGE SCALE GENOMIC DNA]</scope>
    <source>
        <strain evidence="12">KB18</strain>
    </source>
</reference>
<dbReference type="GO" id="GO:0006355">
    <property type="term" value="P:regulation of DNA-templated transcription"/>
    <property type="evidence" value="ECO:0007669"/>
    <property type="project" value="InterPro"/>
</dbReference>
<evidence type="ECO:0000256" key="7">
    <source>
        <dbReference type="PROSITE-ProRule" id="PRU01091"/>
    </source>
</evidence>
<evidence type="ECO:0000313" key="10">
    <source>
        <dbReference type="EMBL" id="ASB41789.1"/>
    </source>
</evidence>
<dbReference type="Pfam" id="PF00072">
    <property type="entry name" value="Response_reg"/>
    <property type="match status" value="1"/>
</dbReference>
<dbReference type="KEGG" id="amur:ADH66_14685"/>
<name>A0A1Z2XTT6_9FIRM</name>
<dbReference type="InterPro" id="IPR001789">
    <property type="entry name" value="Sig_transdc_resp-reg_receiver"/>
</dbReference>
<feature type="domain" description="OmpR/PhoB-type" evidence="9">
    <location>
        <begin position="123"/>
        <end position="221"/>
    </location>
</feature>
<dbReference type="Proteomes" id="UP000196710">
    <property type="component" value="Chromosome"/>
</dbReference>
<evidence type="ECO:0000256" key="5">
    <source>
        <dbReference type="ARBA" id="ARBA00024867"/>
    </source>
</evidence>
<dbReference type="PANTHER" id="PTHR48111:SF2">
    <property type="entry name" value="RESPONSE REGULATOR SAER"/>
    <property type="match status" value="1"/>
</dbReference>
<feature type="modified residue" description="4-aspartylphosphate" evidence="6">
    <location>
        <position position="51"/>
    </location>
</feature>
<keyword evidence="4" id="KW-0804">Transcription</keyword>
<dbReference type="InterPro" id="IPR016032">
    <property type="entry name" value="Sig_transdc_resp-reg_C-effctor"/>
</dbReference>
<accession>A0A1Z2XTT6</accession>
<proteinExistence type="predicted"/>
<feature type="DNA-binding region" description="OmpR/PhoB-type" evidence="7">
    <location>
        <begin position="123"/>
        <end position="221"/>
    </location>
</feature>
<organism evidence="11 13">
    <name type="scientific">Acutalibacter muris</name>
    <dbReference type="NCBI Taxonomy" id="1796620"/>
    <lineage>
        <taxon>Bacteria</taxon>
        <taxon>Bacillati</taxon>
        <taxon>Bacillota</taxon>
        <taxon>Clostridia</taxon>
        <taxon>Eubacteriales</taxon>
        <taxon>Acutalibacteraceae</taxon>
        <taxon>Acutalibacter</taxon>
    </lineage>
</organism>
<evidence type="ECO:0000313" key="12">
    <source>
        <dbReference type="Proteomes" id="UP000196710"/>
    </source>
</evidence>
<comment type="function">
    <text evidence="5">May play the central regulatory role in sporulation. It may be an element of the effector pathway responsible for the activation of sporulation genes in response to nutritional stress. Spo0A may act in concert with spo0H (a sigma factor) to control the expression of some genes that are critical to the sporulation process.</text>
</comment>
<dbReference type="EMBL" id="CP065321">
    <property type="protein sequence ID" value="QQR31057.1"/>
    <property type="molecule type" value="Genomic_DNA"/>
</dbReference>
<dbReference type="Gene3D" id="1.10.10.10">
    <property type="entry name" value="Winged helix-like DNA-binding domain superfamily/Winged helix DNA-binding domain"/>
    <property type="match status" value="1"/>
</dbReference>
<dbReference type="GO" id="GO:0000156">
    <property type="term" value="F:phosphorelay response regulator activity"/>
    <property type="evidence" value="ECO:0007669"/>
    <property type="project" value="TreeGrafter"/>
</dbReference>
<dbReference type="Gene3D" id="3.40.50.2300">
    <property type="match status" value="1"/>
</dbReference>
<dbReference type="PROSITE" id="PS51755">
    <property type="entry name" value="OMPR_PHOB"/>
    <property type="match status" value="1"/>
</dbReference>
<dbReference type="SUPFAM" id="SSF52172">
    <property type="entry name" value="CheY-like"/>
    <property type="match status" value="1"/>
</dbReference>
<dbReference type="RefSeq" id="WP_066539232.1">
    <property type="nucleotide sequence ID" value="NZ_CP021422.1"/>
</dbReference>
<reference evidence="11 13" key="3">
    <citation type="submission" date="2020-11" db="EMBL/GenBank/DDBJ databases">
        <title>Closed and high quality bacterial genomes of the OMM12 community.</title>
        <authorList>
            <person name="Marbouty M."/>
            <person name="Lamy-Besnier Q."/>
            <person name="Debarbieux L."/>
            <person name="Koszul R."/>
        </authorList>
    </citation>
    <scope>NUCLEOTIDE SEQUENCE [LARGE SCALE GENOMIC DNA]</scope>
    <source>
        <strain evidence="11 13">KB18</strain>
    </source>
</reference>
<dbReference type="SUPFAM" id="SSF46894">
    <property type="entry name" value="C-terminal effector domain of the bipartite response regulators"/>
    <property type="match status" value="1"/>
</dbReference>
<dbReference type="SMART" id="SM00448">
    <property type="entry name" value="REC"/>
    <property type="match status" value="1"/>
</dbReference>
<gene>
    <name evidence="10" type="ORF">ADH66_14685</name>
    <name evidence="11" type="ORF">I5Q82_05070</name>
</gene>
<dbReference type="GO" id="GO:0032993">
    <property type="term" value="C:protein-DNA complex"/>
    <property type="evidence" value="ECO:0007669"/>
    <property type="project" value="TreeGrafter"/>
</dbReference>
<dbReference type="PANTHER" id="PTHR48111">
    <property type="entry name" value="REGULATOR OF RPOS"/>
    <property type="match status" value="1"/>
</dbReference>
<keyword evidence="6" id="KW-0597">Phosphoprotein</keyword>
<dbReference type="Gene3D" id="6.10.250.690">
    <property type="match status" value="1"/>
</dbReference>
<dbReference type="AlphaFoldDB" id="A0A1Z2XTT6"/>
<reference evidence="10" key="1">
    <citation type="journal article" date="2017" name="Genome Announc.">
        <title>High-Quality Whole-Genome Sequences of the Oligo-Mouse-Microbiota Bacterial Community.</title>
        <authorList>
            <person name="Garzetti D."/>
            <person name="Brugiroux S."/>
            <person name="Bunk B."/>
            <person name="Pukall R."/>
            <person name="McCoy K.D."/>
            <person name="Macpherson A.J."/>
            <person name="Stecher B."/>
        </authorList>
    </citation>
    <scope>NUCLEOTIDE SEQUENCE</scope>
    <source>
        <strain evidence="10">KB18</strain>
    </source>
</reference>
<keyword evidence="12" id="KW-1185">Reference proteome</keyword>
<dbReference type="Proteomes" id="UP000596035">
    <property type="component" value="Chromosome"/>
</dbReference>
<dbReference type="PROSITE" id="PS50110">
    <property type="entry name" value="RESPONSE_REGULATORY"/>
    <property type="match status" value="1"/>
</dbReference>
<keyword evidence="2" id="KW-0805">Transcription regulation</keyword>
<evidence type="ECO:0000256" key="2">
    <source>
        <dbReference type="ARBA" id="ARBA00023015"/>
    </source>
</evidence>
<sequence length="221" mass="25124">MARLLVIDDEKAILDLVKNGLEKDGHIVTVCESVADVTINALKNYDLILLDIMMPDVDGFMFCKKIRGIVDCPILFLTAKVMETDIIYGLGIGADDYITKPFRIGELRARVTAHLRRERREHHNTLGFEQEIKFDLSSKELFIKGKKVDLTKSEYEICEYLARNRGQVFTREQIYEAVFGFDGNSDNSTIATHIKNIRSKLAGYGVTPINTVWGVGYRWEG</sequence>